<dbReference type="Pfam" id="PF07714">
    <property type="entry name" value="PK_Tyr_Ser-Thr"/>
    <property type="match status" value="1"/>
</dbReference>
<feature type="domain" description="Protein kinase" evidence="1">
    <location>
        <begin position="178"/>
        <end position="493"/>
    </location>
</feature>
<reference evidence="2" key="1">
    <citation type="submission" date="2019-10" db="EMBL/GenBank/DDBJ databases">
        <title>Conservation and host-specific expression of non-tandemly repeated heterogenous ribosome RNA gene in arbuscular mycorrhizal fungi.</title>
        <authorList>
            <person name="Maeda T."/>
            <person name="Kobayashi Y."/>
            <person name="Nakagawa T."/>
            <person name="Ezawa T."/>
            <person name="Yamaguchi K."/>
            <person name="Bino T."/>
            <person name="Nishimoto Y."/>
            <person name="Shigenobu S."/>
            <person name="Kawaguchi M."/>
        </authorList>
    </citation>
    <scope>NUCLEOTIDE SEQUENCE</scope>
    <source>
        <strain evidence="2">HR1</strain>
    </source>
</reference>
<dbReference type="GO" id="GO:0005524">
    <property type="term" value="F:ATP binding"/>
    <property type="evidence" value="ECO:0007669"/>
    <property type="project" value="InterPro"/>
</dbReference>
<dbReference type="InterPro" id="IPR011009">
    <property type="entry name" value="Kinase-like_dom_sf"/>
</dbReference>
<dbReference type="OrthoDB" id="2426488at2759"/>
<dbReference type="SUPFAM" id="SSF56112">
    <property type="entry name" value="Protein kinase-like (PK-like)"/>
    <property type="match status" value="1"/>
</dbReference>
<proteinExistence type="predicted"/>
<evidence type="ECO:0000313" key="3">
    <source>
        <dbReference type="Proteomes" id="UP000615446"/>
    </source>
</evidence>
<dbReference type="InterPro" id="IPR001245">
    <property type="entry name" value="Ser-Thr/Tyr_kinase_cat_dom"/>
</dbReference>
<dbReference type="Gene3D" id="1.10.510.10">
    <property type="entry name" value="Transferase(Phosphotransferase) domain 1"/>
    <property type="match status" value="2"/>
</dbReference>
<sequence length="514" mass="60458">MAESILKNRRGYGISQNPDTKVYILAFDDKFLNGCRNCSREYHPSISIKCCDPCLISDLKDNLTNWTSGDEKIDNFIKEKQLKIEWYNDKIFEWIPYDKFIKINEMSRESRFATALLKNGLLSYNMRERRMMRKSYEKVYLKYLHNPQIITDEFLDEFQLSIKNHNDTIFEWIPYNEFIDIKKTIRGDFITAIWKKGPSCYSEQESKYKRKLNAVVLLKNLYNSQNTDNTILNKIANSIKESYGLYQDPVTKDFILVLQPKYYCKICGVNYDIPILYGMSQNPSTKDYIMVFEHAGENFNNYLNKNCENFNWLNGIKALHGIIEGLNEIHQKHMVHQIFHIGNILFRINSYGYSMLRISDMELCRKIDDIDETNIYGRGSYKPGYTRFFFGCLVPFFFLRVNFEVPFFCKSGRLTPVGLDESRIIGIVTGKQPFADCAHDEVLALDICNGVRPEVNDQVAPKFYIDLMKKCWDSNPENRPLTIDVKKVIELFYNSLDQEFKNKEKQHYEIDEAI</sequence>
<organism evidence="2 3">
    <name type="scientific">Rhizophagus clarus</name>
    <dbReference type="NCBI Taxonomy" id="94130"/>
    <lineage>
        <taxon>Eukaryota</taxon>
        <taxon>Fungi</taxon>
        <taxon>Fungi incertae sedis</taxon>
        <taxon>Mucoromycota</taxon>
        <taxon>Glomeromycotina</taxon>
        <taxon>Glomeromycetes</taxon>
        <taxon>Glomerales</taxon>
        <taxon>Glomeraceae</taxon>
        <taxon>Rhizophagus</taxon>
    </lineage>
</organism>
<dbReference type="AlphaFoldDB" id="A0A8H3QX98"/>
<dbReference type="Proteomes" id="UP000615446">
    <property type="component" value="Unassembled WGS sequence"/>
</dbReference>
<protein>
    <submittedName>
        <fullName evidence="2">Kinase-like domain-containing protein</fullName>
    </submittedName>
</protein>
<keyword evidence="2" id="KW-0808">Transferase</keyword>
<dbReference type="GO" id="GO:0004672">
    <property type="term" value="F:protein kinase activity"/>
    <property type="evidence" value="ECO:0007669"/>
    <property type="project" value="InterPro"/>
</dbReference>
<evidence type="ECO:0000259" key="1">
    <source>
        <dbReference type="PROSITE" id="PS50011"/>
    </source>
</evidence>
<keyword evidence="2" id="KW-0418">Kinase</keyword>
<comment type="caution">
    <text evidence="2">The sequence shown here is derived from an EMBL/GenBank/DDBJ whole genome shotgun (WGS) entry which is preliminary data.</text>
</comment>
<accession>A0A8H3QX98</accession>
<name>A0A8H3QX98_9GLOM</name>
<dbReference type="InterPro" id="IPR000719">
    <property type="entry name" value="Prot_kinase_dom"/>
</dbReference>
<dbReference type="PROSITE" id="PS50011">
    <property type="entry name" value="PROTEIN_KINASE_DOM"/>
    <property type="match status" value="1"/>
</dbReference>
<dbReference type="EMBL" id="BLAL01000242">
    <property type="protein sequence ID" value="GES95346.1"/>
    <property type="molecule type" value="Genomic_DNA"/>
</dbReference>
<evidence type="ECO:0000313" key="2">
    <source>
        <dbReference type="EMBL" id="GES95346.1"/>
    </source>
</evidence>
<gene>
    <name evidence="2" type="ORF">RCL2_002202000</name>
</gene>